<feature type="compositionally biased region" description="Basic residues" evidence="1">
    <location>
        <begin position="58"/>
        <end position="70"/>
    </location>
</feature>
<dbReference type="EMBL" id="JAWQEG010001390">
    <property type="protein sequence ID" value="KAK3879846.1"/>
    <property type="molecule type" value="Genomic_DNA"/>
</dbReference>
<gene>
    <name evidence="2" type="ORF">Pcinc_015623</name>
</gene>
<sequence>MGRGTHAPTGLPGVLCLKRGRRTLEGAAAAATPRGRQPGGEGGINYGVKCTLLSSHSRPPRPPHAKHKGGERRGDKPPGLEFDITW</sequence>
<evidence type="ECO:0000313" key="2">
    <source>
        <dbReference type="EMBL" id="KAK3879846.1"/>
    </source>
</evidence>
<evidence type="ECO:0000313" key="3">
    <source>
        <dbReference type="Proteomes" id="UP001286313"/>
    </source>
</evidence>
<evidence type="ECO:0000256" key="1">
    <source>
        <dbReference type="SAM" id="MobiDB-lite"/>
    </source>
</evidence>
<protein>
    <submittedName>
        <fullName evidence="2">Uncharacterized protein</fullName>
    </submittedName>
</protein>
<keyword evidence="3" id="KW-1185">Reference proteome</keyword>
<comment type="caution">
    <text evidence="2">The sequence shown here is derived from an EMBL/GenBank/DDBJ whole genome shotgun (WGS) entry which is preliminary data.</text>
</comment>
<accession>A0AAE1KMY0</accession>
<feature type="region of interest" description="Disordered" evidence="1">
    <location>
        <begin position="26"/>
        <end position="86"/>
    </location>
</feature>
<dbReference type="AlphaFoldDB" id="A0AAE1KMY0"/>
<name>A0AAE1KMY0_PETCI</name>
<reference evidence="2" key="1">
    <citation type="submission" date="2023-10" db="EMBL/GenBank/DDBJ databases">
        <title>Genome assemblies of two species of porcelain crab, Petrolisthes cinctipes and Petrolisthes manimaculis (Anomura: Porcellanidae).</title>
        <authorList>
            <person name="Angst P."/>
        </authorList>
    </citation>
    <scope>NUCLEOTIDE SEQUENCE</scope>
    <source>
        <strain evidence="2">PB745_01</strain>
        <tissue evidence="2">Gill</tissue>
    </source>
</reference>
<proteinExistence type="predicted"/>
<dbReference type="Proteomes" id="UP001286313">
    <property type="component" value="Unassembled WGS sequence"/>
</dbReference>
<organism evidence="2 3">
    <name type="scientific">Petrolisthes cinctipes</name>
    <name type="common">Flat porcelain crab</name>
    <dbReference type="NCBI Taxonomy" id="88211"/>
    <lineage>
        <taxon>Eukaryota</taxon>
        <taxon>Metazoa</taxon>
        <taxon>Ecdysozoa</taxon>
        <taxon>Arthropoda</taxon>
        <taxon>Crustacea</taxon>
        <taxon>Multicrustacea</taxon>
        <taxon>Malacostraca</taxon>
        <taxon>Eumalacostraca</taxon>
        <taxon>Eucarida</taxon>
        <taxon>Decapoda</taxon>
        <taxon>Pleocyemata</taxon>
        <taxon>Anomura</taxon>
        <taxon>Galatheoidea</taxon>
        <taxon>Porcellanidae</taxon>
        <taxon>Petrolisthes</taxon>
    </lineage>
</organism>